<comment type="subunit">
    <text evidence="3">Monomer.</text>
</comment>
<feature type="chain" id="PRO_5007367058" description="Phosphatidylglycerol/phosphatidylinositol transfer protein" evidence="8">
    <location>
        <begin position="21"/>
        <end position="148"/>
    </location>
</feature>
<evidence type="ECO:0000256" key="3">
    <source>
        <dbReference type="ARBA" id="ARBA00011245"/>
    </source>
</evidence>
<dbReference type="OrthoDB" id="2392981at2759"/>
<evidence type="ECO:0000313" key="10">
    <source>
        <dbReference type="EMBL" id="EXX62741.1"/>
    </source>
</evidence>
<dbReference type="GO" id="GO:0015918">
    <property type="term" value="P:sterol transport"/>
    <property type="evidence" value="ECO:0007669"/>
    <property type="project" value="InterPro"/>
</dbReference>
<dbReference type="Pfam" id="PF02221">
    <property type="entry name" value="E1_DerP2_DerF2"/>
    <property type="match status" value="1"/>
</dbReference>
<dbReference type="EMBL" id="JEMT01024535">
    <property type="protein sequence ID" value="EXX62741.1"/>
    <property type="molecule type" value="Genomic_DNA"/>
</dbReference>
<dbReference type="PANTHER" id="PTHR11306">
    <property type="entry name" value="NIEMANN PICK TYPE C2 PROTEIN NPC2-RELATED"/>
    <property type="match status" value="1"/>
</dbReference>
<organism evidence="12 13">
    <name type="scientific">Rhizophagus irregularis (strain DAOM 197198w)</name>
    <name type="common">Glomus intraradices</name>
    <dbReference type="NCBI Taxonomy" id="1432141"/>
    <lineage>
        <taxon>Eukaryota</taxon>
        <taxon>Fungi</taxon>
        <taxon>Fungi incertae sedis</taxon>
        <taxon>Mucoromycota</taxon>
        <taxon>Glomeromycotina</taxon>
        <taxon>Glomeromycetes</taxon>
        <taxon>Glomerales</taxon>
        <taxon>Glomeraceae</taxon>
        <taxon>Rhizophagus</taxon>
    </lineage>
</organism>
<reference evidence="12 13" key="1">
    <citation type="submission" date="2014-02" db="EMBL/GenBank/DDBJ databases">
        <title>Single nucleus genome sequencing reveals high similarity among nuclei of an endomycorrhizal fungus.</title>
        <authorList>
            <person name="Lin K."/>
            <person name="Geurts R."/>
            <person name="Zhang Z."/>
            <person name="Limpens E."/>
            <person name="Saunders D.G."/>
            <person name="Mu D."/>
            <person name="Pang E."/>
            <person name="Cao H."/>
            <person name="Cha H."/>
            <person name="Lin T."/>
            <person name="Zhou Q."/>
            <person name="Shang Y."/>
            <person name="Li Y."/>
            <person name="Ivanov S."/>
            <person name="Sharma T."/>
            <person name="Velzen R.V."/>
            <person name="Ruijter N.D."/>
            <person name="Aanen D.K."/>
            <person name="Win J."/>
            <person name="Kamoun S."/>
            <person name="Bisseling T."/>
            <person name="Huang S."/>
        </authorList>
    </citation>
    <scope>NUCLEOTIDE SEQUENCE [LARGE SCALE GENOMIC DNA]</scope>
    <source>
        <strain evidence="12">DAOM 197198w</strain>
        <strain evidence="13">DAOM197198w</strain>
    </source>
</reference>
<keyword evidence="7" id="KW-0445">Lipid transport</keyword>
<name>A0A015KHE6_RHIIW</name>
<evidence type="ECO:0000256" key="1">
    <source>
        <dbReference type="ARBA" id="ARBA00002053"/>
    </source>
</evidence>
<dbReference type="InterPro" id="IPR039670">
    <property type="entry name" value="NPC2-like"/>
</dbReference>
<keyword evidence="6 8" id="KW-0732">Signal</keyword>
<dbReference type="HOGENOM" id="CLU_135976_1_0_1"/>
<comment type="function">
    <text evidence="1">Catalyzes the intermembrane transfer of phosphatidylglycerol and phosphatidylinositol.</text>
</comment>
<dbReference type="EMBL" id="JEMT01005906">
    <property type="protein sequence ID" value="EXX79070.1"/>
    <property type="molecule type" value="Genomic_DNA"/>
</dbReference>
<dbReference type="EMBL" id="JEMT01010901">
    <property type="protein sequence ID" value="EXX77492.1"/>
    <property type="molecule type" value="Genomic_DNA"/>
</dbReference>
<gene>
    <name evidence="12" type="ORF">RirG_009160</name>
    <name evidence="11" type="ORF">RirG_023270</name>
    <name evidence="10" type="ORF">RirG_158950</name>
</gene>
<dbReference type="PANTHER" id="PTHR11306:SF0">
    <property type="entry name" value="PHOSPHATIDYLGLYCEROL_PHOSPHATIDYLINOSITOL TRANSFER PROTEIN"/>
    <property type="match status" value="1"/>
</dbReference>
<dbReference type="SUPFAM" id="SSF81296">
    <property type="entry name" value="E set domains"/>
    <property type="match status" value="1"/>
</dbReference>
<comment type="similarity">
    <text evidence="2">Belongs to the NPC2 family.</text>
</comment>
<sequence>MKQNLIFVVILLVTLSMVNAIPYYQFDKRATTFEQCPTGSQFPITVSIQPDPPVLGQDCTFTVTGTIDSGINPGTTLLISLVDGANKVLNQATIIDICTAGATCPTTSFSITRTITIDAGLPATYSIVIAVTDENKTMLSCALGTITG</sequence>
<dbReference type="STRING" id="1432141.A0A015KHE6"/>
<evidence type="ECO:0000256" key="4">
    <source>
        <dbReference type="ARBA" id="ARBA00016056"/>
    </source>
</evidence>
<evidence type="ECO:0000313" key="12">
    <source>
        <dbReference type="EMBL" id="EXX79070.1"/>
    </source>
</evidence>
<dbReference type="SMART" id="SM00737">
    <property type="entry name" value="ML"/>
    <property type="match status" value="1"/>
</dbReference>
<feature type="signal peptide" evidence="8">
    <location>
        <begin position="1"/>
        <end position="20"/>
    </location>
</feature>
<dbReference type="Proteomes" id="UP000022910">
    <property type="component" value="Unassembled WGS sequence"/>
</dbReference>
<evidence type="ECO:0000313" key="13">
    <source>
        <dbReference type="Proteomes" id="UP000022910"/>
    </source>
</evidence>
<dbReference type="GO" id="GO:0032934">
    <property type="term" value="F:sterol binding"/>
    <property type="evidence" value="ECO:0007669"/>
    <property type="project" value="InterPro"/>
</dbReference>
<dbReference type="InterPro" id="IPR014756">
    <property type="entry name" value="Ig_E-set"/>
</dbReference>
<comment type="caution">
    <text evidence="12">The sequence shown here is derived from an EMBL/GenBank/DDBJ whole genome shotgun (WGS) entry which is preliminary data.</text>
</comment>
<evidence type="ECO:0000259" key="9">
    <source>
        <dbReference type="SMART" id="SM00737"/>
    </source>
</evidence>
<feature type="domain" description="MD-2-related lipid-recognition" evidence="9">
    <location>
        <begin position="33"/>
        <end position="146"/>
    </location>
</feature>
<evidence type="ECO:0000313" key="11">
    <source>
        <dbReference type="EMBL" id="EXX77492.1"/>
    </source>
</evidence>
<evidence type="ECO:0000256" key="5">
    <source>
        <dbReference type="ARBA" id="ARBA00022448"/>
    </source>
</evidence>
<dbReference type="AlphaFoldDB" id="A0A015KHE6"/>
<evidence type="ECO:0000256" key="2">
    <source>
        <dbReference type="ARBA" id="ARBA00006370"/>
    </source>
</evidence>
<proteinExistence type="inferred from homology"/>
<keyword evidence="13" id="KW-1185">Reference proteome</keyword>
<evidence type="ECO:0000256" key="7">
    <source>
        <dbReference type="ARBA" id="ARBA00023055"/>
    </source>
</evidence>
<dbReference type="InterPro" id="IPR003172">
    <property type="entry name" value="ML_dom"/>
</dbReference>
<accession>A0A015KHE6</accession>
<protein>
    <recommendedName>
        <fullName evidence="4">Phosphatidylglycerol/phosphatidylinositol transfer protein</fullName>
    </recommendedName>
</protein>
<keyword evidence="5" id="KW-0813">Transport</keyword>
<evidence type="ECO:0000256" key="6">
    <source>
        <dbReference type="ARBA" id="ARBA00022729"/>
    </source>
</evidence>
<evidence type="ECO:0000256" key="8">
    <source>
        <dbReference type="SAM" id="SignalP"/>
    </source>
</evidence>
<dbReference type="SMR" id="A0A015KHE6"/>